<dbReference type="GO" id="GO:0016747">
    <property type="term" value="F:acyltransferase activity, transferring groups other than amino-acyl groups"/>
    <property type="evidence" value="ECO:0007669"/>
    <property type="project" value="InterPro"/>
</dbReference>
<evidence type="ECO:0000256" key="2">
    <source>
        <dbReference type="ARBA" id="ARBA00023315"/>
    </source>
</evidence>
<accession>A7HZ79</accession>
<dbReference type="PANTHER" id="PTHR43420">
    <property type="entry name" value="ACETYLTRANSFERASE"/>
    <property type="match status" value="1"/>
</dbReference>
<dbReference type="PANTHER" id="PTHR43420:SF47">
    <property type="entry name" value="N-ACETYLTRANSFERASE DOMAIN-CONTAINING PROTEIN"/>
    <property type="match status" value="1"/>
</dbReference>
<proteinExistence type="predicted"/>
<dbReference type="Proteomes" id="UP000006377">
    <property type="component" value="Chromosome"/>
</dbReference>
<name>A7HZ79_PARL1</name>
<dbReference type="InterPro" id="IPR016181">
    <property type="entry name" value="Acyl_CoA_acyltransferase"/>
</dbReference>
<evidence type="ECO:0000259" key="3">
    <source>
        <dbReference type="PROSITE" id="PS51186"/>
    </source>
</evidence>
<sequence>MPRAIGKSSVPQLARLHALCFEEAWGEAAIAGLLAMPGVFGFMWGPEAAPEGFVLARLGGGEAEILTICVAPALRRAGTGRLLLQAAAAYALASGADALFLEVAEDNPAALRLYERFGFTSVGIRPAYYARGTSRVAARTLRLDLSPSIALS</sequence>
<dbReference type="HOGENOM" id="CLU_013985_23_2_5"/>
<protein>
    <submittedName>
        <fullName evidence="4">GCN5-related N-acetyltransferase</fullName>
    </submittedName>
</protein>
<feature type="domain" description="N-acetyltransferase" evidence="3">
    <location>
        <begin position="1"/>
        <end position="142"/>
    </location>
</feature>
<keyword evidence="2" id="KW-0012">Acyltransferase</keyword>
<keyword evidence="1 4" id="KW-0808">Transferase</keyword>
<reference evidence="4 5" key="1">
    <citation type="journal article" date="2011" name="Stand. Genomic Sci.">
        <title>Complete genome sequence of Parvibaculum lavamentivorans type strain (DS-1(T)).</title>
        <authorList>
            <person name="Schleheck D."/>
            <person name="Weiss M."/>
            <person name="Pitluck S."/>
            <person name="Bruce D."/>
            <person name="Land M.L."/>
            <person name="Han S."/>
            <person name="Saunders E."/>
            <person name="Tapia R."/>
            <person name="Detter C."/>
            <person name="Brettin T."/>
            <person name="Han J."/>
            <person name="Woyke T."/>
            <person name="Goodwin L."/>
            <person name="Pennacchio L."/>
            <person name="Nolan M."/>
            <person name="Cook A.M."/>
            <person name="Kjelleberg S."/>
            <person name="Thomas T."/>
        </authorList>
    </citation>
    <scope>NUCLEOTIDE SEQUENCE [LARGE SCALE GENOMIC DNA]</scope>
    <source>
        <strain evidence="5">DS-1 / DSM 13023 / NCIMB 13966</strain>
    </source>
</reference>
<dbReference type="SUPFAM" id="SSF55729">
    <property type="entry name" value="Acyl-CoA N-acyltransferases (Nat)"/>
    <property type="match status" value="1"/>
</dbReference>
<dbReference type="eggNOG" id="COG0456">
    <property type="taxonomic scope" value="Bacteria"/>
</dbReference>
<dbReference type="EMBL" id="CP000774">
    <property type="protein sequence ID" value="ABS65212.1"/>
    <property type="molecule type" value="Genomic_DNA"/>
</dbReference>
<keyword evidence="5" id="KW-1185">Reference proteome</keyword>
<dbReference type="STRING" id="402881.Plav_3614"/>
<dbReference type="InterPro" id="IPR000182">
    <property type="entry name" value="GNAT_dom"/>
</dbReference>
<evidence type="ECO:0000313" key="5">
    <source>
        <dbReference type="Proteomes" id="UP000006377"/>
    </source>
</evidence>
<dbReference type="PROSITE" id="PS51186">
    <property type="entry name" value="GNAT"/>
    <property type="match status" value="1"/>
</dbReference>
<evidence type="ECO:0000313" key="4">
    <source>
        <dbReference type="EMBL" id="ABS65212.1"/>
    </source>
</evidence>
<dbReference type="AlphaFoldDB" id="A7HZ79"/>
<dbReference type="RefSeq" id="WP_012112472.1">
    <property type="nucleotide sequence ID" value="NC_009719.1"/>
</dbReference>
<dbReference type="Pfam" id="PF00583">
    <property type="entry name" value="Acetyltransf_1"/>
    <property type="match status" value="1"/>
</dbReference>
<dbReference type="InterPro" id="IPR050680">
    <property type="entry name" value="YpeA/RimI_acetyltransf"/>
</dbReference>
<dbReference type="OrthoDB" id="9804026at2"/>
<gene>
    <name evidence="4" type="ordered locus">Plav_3614</name>
</gene>
<dbReference type="KEGG" id="pla:Plav_3614"/>
<evidence type="ECO:0000256" key="1">
    <source>
        <dbReference type="ARBA" id="ARBA00022679"/>
    </source>
</evidence>
<organism evidence="4 5">
    <name type="scientific">Parvibaculum lavamentivorans (strain DS-1 / DSM 13023 / NCIMB 13966)</name>
    <dbReference type="NCBI Taxonomy" id="402881"/>
    <lineage>
        <taxon>Bacteria</taxon>
        <taxon>Pseudomonadati</taxon>
        <taxon>Pseudomonadota</taxon>
        <taxon>Alphaproteobacteria</taxon>
        <taxon>Hyphomicrobiales</taxon>
        <taxon>Parvibaculaceae</taxon>
        <taxon>Parvibaculum</taxon>
    </lineage>
</organism>
<dbReference type="Gene3D" id="3.40.630.30">
    <property type="match status" value="1"/>
</dbReference>